<dbReference type="RefSeq" id="WP_000653898.1">
    <property type="nucleotide sequence ID" value="NZ_CP009335.1"/>
</dbReference>
<reference evidence="3 5" key="2">
    <citation type="submission" date="2020-05" db="EMBL/GenBank/DDBJ databases">
        <title>FDA dAtabase for Regulatory Grade micrObial Sequences (FDA-ARGOS): Supporting development and validation of Infectious Disease Dx tests.</title>
        <authorList>
            <person name="Nelson B."/>
            <person name="Plummer A."/>
            <person name="Tallon L."/>
            <person name="Sadzewicz L."/>
            <person name="Zhao X."/>
            <person name="Vavikolanu K."/>
            <person name="Mehta A."/>
            <person name="Aluvathingal J."/>
            <person name="Nadendla S."/>
            <person name="Myers T."/>
            <person name="Yan Y."/>
            <person name="Sichtig H."/>
        </authorList>
    </citation>
    <scope>NUCLEOTIDE SEQUENCE [LARGE SCALE GENOMIC DNA]</scope>
    <source>
        <strain evidence="3 5">FDAARGOS_795</strain>
    </source>
</reference>
<evidence type="ECO:0000313" key="3">
    <source>
        <dbReference type="EMBL" id="QKH23148.1"/>
    </source>
</evidence>
<protein>
    <submittedName>
        <fullName evidence="3">NAD(P)-binding domain-containing protein</fullName>
    </submittedName>
</protein>
<dbReference type="Pfam" id="PF13738">
    <property type="entry name" value="Pyr_redox_3"/>
    <property type="match status" value="1"/>
</dbReference>
<dbReference type="SUPFAM" id="SSF51905">
    <property type="entry name" value="FAD/NAD(P)-binding domain"/>
    <property type="match status" value="1"/>
</dbReference>
<dbReference type="KEGG" id="btw:BF38_4613"/>
<dbReference type="GO" id="GO:0050661">
    <property type="term" value="F:NADP binding"/>
    <property type="evidence" value="ECO:0007669"/>
    <property type="project" value="InterPro"/>
</dbReference>
<dbReference type="InterPro" id="IPR036188">
    <property type="entry name" value="FAD/NAD-bd_sf"/>
</dbReference>
<proteinExistence type="predicted"/>
<keyword evidence="1" id="KW-0560">Oxidoreductase</keyword>
<organism evidence="3 5">
    <name type="scientific">Bacillus thuringiensis</name>
    <dbReference type="NCBI Taxonomy" id="1428"/>
    <lineage>
        <taxon>Bacteria</taxon>
        <taxon>Bacillati</taxon>
        <taxon>Bacillota</taxon>
        <taxon>Bacilli</taxon>
        <taxon>Bacillales</taxon>
        <taxon>Bacillaceae</taxon>
        <taxon>Bacillus</taxon>
        <taxon>Bacillus cereus group</taxon>
    </lineage>
</organism>
<dbReference type="PIRSF" id="PIRSF000332">
    <property type="entry name" value="FMO"/>
    <property type="match status" value="1"/>
</dbReference>
<evidence type="ECO:0000313" key="4">
    <source>
        <dbReference type="Proteomes" id="UP000031876"/>
    </source>
</evidence>
<dbReference type="Proteomes" id="UP000031876">
    <property type="component" value="Chromosome"/>
</dbReference>
<dbReference type="PRINTS" id="PR00368">
    <property type="entry name" value="FADPNR"/>
</dbReference>
<dbReference type="Gene3D" id="3.50.50.60">
    <property type="entry name" value="FAD/NAD(P)-binding domain"/>
    <property type="match status" value="1"/>
</dbReference>
<dbReference type="AlphaFoldDB" id="A0A0B5NQ14"/>
<gene>
    <name evidence="2" type="ORF">BF38_4613</name>
    <name evidence="3" type="ORF">FOC89_03785</name>
</gene>
<dbReference type="Proteomes" id="UP000501107">
    <property type="component" value="Chromosome"/>
</dbReference>
<dbReference type="EMBL" id="CP009335">
    <property type="protein sequence ID" value="AJG78525.1"/>
    <property type="molecule type" value="Genomic_DNA"/>
</dbReference>
<dbReference type="EMBL" id="CP053980">
    <property type="protein sequence ID" value="QKH23148.1"/>
    <property type="molecule type" value="Genomic_DNA"/>
</dbReference>
<dbReference type="PRINTS" id="PR00469">
    <property type="entry name" value="PNDRDTASEII"/>
</dbReference>
<evidence type="ECO:0000313" key="5">
    <source>
        <dbReference type="Proteomes" id="UP000501107"/>
    </source>
</evidence>
<dbReference type="GO" id="GO:0050660">
    <property type="term" value="F:flavin adenine dinucleotide binding"/>
    <property type="evidence" value="ECO:0007669"/>
    <property type="project" value="InterPro"/>
</dbReference>
<evidence type="ECO:0000256" key="1">
    <source>
        <dbReference type="ARBA" id="ARBA00023002"/>
    </source>
</evidence>
<dbReference type="GO" id="GO:0004497">
    <property type="term" value="F:monooxygenase activity"/>
    <property type="evidence" value="ECO:0007669"/>
    <property type="project" value="TreeGrafter"/>
</dbReference>
<name>A0A0B5NQ14_BACTU</name>
<dbReference type="PANTHER" id="PTHR43539">
    <property type="entry name" value="FLAVIN-BINDING MONOOXYGENASE-LIKE PROTEIN (AFU_ORTHOLOGUE AFUA_4G09220)"/>
    <property type="match status" value="1"/>
</dbReference>
<dbReference type="InterPro" id="IPR000960">
    <property type="entry name" value="Flavin_mOase"/>
</dbReference>
<reference evidence="2 4" key="1">
    <citation type="journal article" date="2015" name="Genome Announc.">
        <title>Complete genome sequences for 35 biothreat assay-relevant bacillus species.</title>
        <authorList>
            <person name="Johnson S.L."/>
            <person name="Daligault H.E."/>
            <person name="Davenport K.W."/>
            <person name="Jaissle J."/>
            <person name="Frey K.G."/>
            <person name="Ladner J.T."/>
            <person name="Broomall S.M."/>
            <person name="Bishop-Lilly K.A."/>
            <person name="Bruce D.C."/>
            <person name="Gibbons H.S."/>
            <person name="Coyne S.R."/>
            <person name="Lo C.C."/>
            <person name="Meincke L."/>
            <person name="Munk A.C."/>
            <person name="Koroleva G.I."/>
            <person name="Rosenzweig C.N."/>
            <person name="Palacios G.F."/>
            <person name="Redden C.L."/>
            <person name="Minogue T.D."/>
            <person name="Chain P.S."/>
        </authorList>
    </citation>
    <scope>NUCLEOTIDE SEQUENCE [LARGE SCALE GENOMIC DNA]</scope>
    <source>
        <strain evidence="2 4">HD1011</strain>
    </source>
</reference>
<dbReference type="PANTHER" id="PTHR43539:SF78">
    <property type="entry name" value="FLAVIN-CONTAINING MONOOXYGENASE"/>
    <property type="match status" value="1"/>
</dbReference>
<accession>A0A0B5NQ14</accession>
<dbReference type="InterPro" id="IPR050982">
    <property type="entry name" value="Auxin_biosynth/cation_transpt"/>
</dbReference>
<sequence>MKDLIIIGAGQAGLTMGYYLKQEGYNFLLLEAGNRVGDSWRNRYDSLQLFTPRSYSSLPGMALIGEKNEFPYKDEIATYLEEYARHFQLPVQLQTEVLKIRKEKGIFELHTSTEILQTKKVIIATGGFQQPFIPSVSANLSSHVFQIHSSQYKSPSQIPQGKVLVVGGGNSGMQIAVEFAKTHEVTMSISHPVTFLPLHLFRKSIFNWLDKLGLLYAEVNTKRGKWFQKRKDPIFGFEGKELIRNGAIQLQEKVVSASENNIMFQNGETYSAESIIWSTGFIQNYNWIEIEKVVNENGLPNHIKGISPVRGLYYIGLPWQSQRGSALICGVGKDAAYLLSEIKKIDQ</sequence>
<evidence type="ECO:0000313" key="2">
    <source>
        <dbReference type="EMBL" id="AJG78525.1"/>
    </source>
</evidence>